<dbReference type="Proteomes" id="UP001398420">
    <property type="component" value="Unassembled WGS sequence"/>
</dbReference>
<dbReference type="Pfam" id="PF00155">
    <property type="entry name" value="Aminotran_1_2"/>
    <property type="match status" value="1"/>
</dbReference>
<keyword evidence="3 5" id="KW-0032">Aminotransferase</keyword>
<evidence type="ECO:0000256" key="2">
    <source>
        <dbReference type="ARBA" id="ARBA00022898"/>
    </source>
</evidence>
<dbReference type="EMBL" id="JBCEWA010000003">
    <property type="protein sequence ID" value="MEL5987688.1"/>
    <property type="molecule type" value="Genomic_DNA"/>
</dbReference>
<dbReference type="InterPro" id="IPR004838">
    <property type="entry name" value="NHTrfase_class1_PyrdxlP-BS"/>
</dbReference>
<comment type="similarity">
    <text evidence="3">Belongs to the class-I pyridoxal-phosphate-dependent aminotransferase family.</text>
</comment>
<sequence length="361" mass="41818">MLPSHGANPHKLFQQLGIPQPEHMIDLSENVNVAGIPQSIRNSWTEYVQMIEKYPDPQGEPFLSAIANKHHISKECVLVGNGAAELFTFLAMFLAKQRVILVHPTFSEYEATLSVHEAQLIHVEVEDVCTWSLPMEQIQQEMKQAKAIYLCTPNNPTGVLPPQEQLQTIMEWGEQFNCYVILDEAFMDWLEPEPTMIPCSEQFLHTIIVRSMTKMYGLAGIRLGYLIAQPQLIQKLASYAAHWHVNGLAATIGTQCLQEEEYRKQTIDTTIEQRENWRQYLRNQGCVVANSQTNYLCFQLPNPQHTKQFYRYFLEKGIVFRHTENYRVLQGEWLRMGLKTAEEMKIVEQEMTRWFQQTAIL</sequence>
<dbReference type="SUPFAM" id="SSF53383">
    <property type="entry name" value="PLP-dependent transferases"/>
    <property type="match status" value="1"/>
</dbReference>
<keyword evidence="3" id="KW-0808">Transferase</keyword>
<dbReference type="PANTHER" id="PTHR42885">
    <property type="entry name" value="HISTIDINOL-PHOSPHATE AMINOTRANSFERASE-RELATED"/>
    <property type="match status" value="1"/>
</dbReference>
<organism evidence="5 6">
    <name type="scientific">Kurthia gibsonii</name>
    <dbReference type="NCBI Taxonomy" id="33946"/>
    <lineage>
        <taxon>Bacteria</taxon>
        <taxon>Bacillati</taxon>
        <taxon>Bacillota</taxon>
        <taxon>Bacilli</taxon>
        <taxon>Bacillales</taxon>
        <taxon>Caryophanaceae</taxon>
        <taxon>Kurthia</taxon>
    </lineage>
</organism>
<dbReference type="EC" id="2.6.1.-" evidence="3"/>
<evidence type="ECO:0000313" key="6">
    <source>
        <dbReference type="Proteomes" id="UP001398420"/>
    </source>
</evidence>
<dbReference type="PANTHER" id="PTHR42885:SF1">
    <property type="entry name" value="THREONINE-PHOSPHATE DECARBOXYLASE"/>
    <property type="match status" value="1"/>
</dbReference>
<comment type="cofactor">
    <cofactor evidence="1 3">
        <name>pyridoxal 5'-phosphate</name>
        <dbReference type="ChEBI" id="CHEBI:597326"/>
    </cofactor>
</comment>
<dbReference type="RefSeq" id="WP_087682480.1">
    <property type="nucleotide sequence ID" value="NZ_JBCEWA010000003.1"/>
</dbReference>
<dbReference type="CDD" id="cd00609">
    <property type="entry name" value="AAT_like"/>
    <property type="match status" value="1"/>
</dbReference>
<dbReference type="Gene3D" id="3.90.1150.10">
    <property type="entry name" value="Aspartate Aminotransferase, domain 1"/>
    <property type="match status" value="1"/>
</dbReference>
<proteinExistence type="inferred from homology"/>
<comment type="caution">
    <text evidence="5">The sequence shown here is derived from an EMBL/GenBank/DDBJ whole genome shotgun (WGS) entry which is preliminary data.</text>
</comment>
<dbReference type="InterPro" id="IPR015424">
    <property type="entry name" value="PyrdxlP-dep_Trfase"/>
</dbReference>
<dbReference type="InterPro" id="IPR015422">
    <property type="entry name" value="PyrdxlP-dep_Trfase_small"/>
</dbReference>
<protein>
    <recommendedName>
        <fullName evidence="3">Aminotransferase</fullName>
        <ecNumber evidence="3">2.6.1.-</ecNumber>
    </recommendedName>
</protein>
<evidence type="ECO:0000256" key="1">
    <source>
        <dbReference type="ARBA" id="ARBA00001933"/>
    </source>
</evidence>
<reference evidence="5 6" key="1">
    <citation type="submission" date="2024-04" db="EMBL/GenBank/DDBJ databases">
        <authorList>
            <person name="Wu Y.S."/>
            <person name="Zhang L."/>
        </authorList>
    </citation>
    <scope>NUCLEOTIDE SEQUENCE [LARGE SCALE GENOMIC DNA]</scope>
    <source>
        <strain evidence="5 6">KG-01</strain>
    </source>
</reference>
<evidence type="ECO:0000259" key="4">
    <source>
        <dbReference type="Pfam" id="PF00155"/>
    </source>
</evidence>
<dbReference type="InterPro" id="IPR015421">
    <property type="entry name" value="PyrdxlP-dep_Trfase_major"/>
</dbReference>
<dbReference type="GO" id="GO:0008483">
    <property type="term" value="F:transaminase activity"/>
    <property type="evidence" value="ECO:0007669"/>
    <property type="project" value="UniProtKB-KW"/>
</dbReference>
<dbReference type="InterPro" id="IPR004839">
    <property type="entry name" value="Aminotransferase_I/II_large"/>
</dbReference>
<evidence type="ECO:0000313" key="5">
    <source>
        <dbReference type="EMBL" id="MEL5987688.1"/>
    </source>
</evidence>
<keyword evidence="2" id="KW-0663">Pyridoxal phosphate</keyword>
<name>A0ABU9LIT5_9BACL</name>
<dbReference type="PROSITE" id="PS00105">
    <property type="entry name" value="AA_TRANSFER_CLASS_1"/>
    <property type="match status" value="1"/>
</dbReference>
<feature type="domain" description="Aminotransferase class I/classII large" evidence="4">
    <location>
        <begin position="23"/>
        <end position="346"/>
    </location>
</feature>
<dbReference type="Gene3D" id="3.40.640.10">
    <property type="entry name" value="Type I PLP-dependent aspartate aminotransferase-like (Major domain)"/>
    <property type="match status" value="1"/>
</dbReference>
<evidence type="ECO:0000256" key="3">
    <source>
        <dbReference type="RuleBase" id="RU000481"/>
    </source>
</evidence>
<keyword evidence="6" id="KW-1185">Reference proteome</keyword>
<accession>A0ABU9LIT5</accession>
<gene>
    <name evidence="5" type="ORF">AAF454_04600</name>
</gene>